<sequence>MKKRVLRFLATALAVTTVFVNPIVSEAGSILPSGGEYNYVLHTETDFKLMDMVYKIQNGETVTFENAAQMATLAKVGYADYQTAGPISITEGRMTYNTYWGAEDKEVYVVALSGTETIVENQTTTIKEDLLSGFELSNEYKTNVKNAIIDRIPAGSNIILAGHSLGGMIAQQVAADKYIKDNYEVLNTVTFGSPLIKGFTREGMVKRLGDTSDKNPFYSVSTFLNIAWQYAGVNHEDGGYNGDSSAAHCDSYLREDVWGSYDCCGEKKGSTLWVQTGTRMLTLNFATTSFYTSLYGTTSVARTSIIPTQTTAACYDLAKKAVADGYITEDVLAKYTTFVPATNEDSVETEVSEVMESEVEESIEAEVEETAVVETEAVEAMDAETDEAAIVEAEAVEAETVVE</sequence>
<keyword evidence="1" id="KW-0732">Signal</keyword>
<evidence type="ECO:0000313" key="4">
    <source>
        <dbReference type="Proteomes" id="UP000184185"/>
    </source>
</evidence>
<dbReference type="SUPFAM" id="SSF53474">
    <property type="entry name" value="alpha/beta-Hydrolases"/>
    <property type="match status" value="1"/>
</dbReference>
<name>A0A1M6LHA6_PSEXY</name>
<protein>
    <submittedName>
        <fullName evidence="3">Lipase (Class 3)</fullName>
    </submittedName>
</protein>
<evidence type="ECO:0000256" key="1">
    <source>
        <dbReference type="SAM" id="SignalP"/>
    </source>
</evidence>
<proteinExistence type="predicted"/>
<keyword evidence="4" id="KW-1185">Reference proteome</keyword>
<organism evidence="3 4">
    <name type="scientific">Pseudobutyrivibrio xylanivorans DSM 14809</name>
    <dbReference type="NCBI Taxonomy" id="1123012"/>
    <lineage>
        <taxon>Bacteria</taxon>
        <taxon>Bacillati</taxon>
        <taxon>Bacillota</taxon>
        <taxon>Clostridia</taxon>
        <taxon>Lachnospirales</taxon>
        <taxon>Lachnospiraceae</taxon>
        <taxon>Pseudobutyrivibrio</taxon>
    </lineage>
</organism>
<dbReference type="Pfam" id="PF01764">
    <property type="entry name" value="Lipase_3"/>
    <property type="match status" value="1"/>
</dbReference>
<evidence type="ECO:0000313" key="3">
    <source>
        <dbReference type="EMBL" id="SHJ70566.1"/>
    </source>
</evidence>
<dbReference type="InterPro" id="IPR029058">
    <property type="entry name" value="AB_hydrolase_fold"/>
</dbReference>
<dbReference type="Proteomes" id="UP000184185">
    <property type="component" value="Unassembled WGS sequence"/>
</dbReference>
<dbReference type="InterPro" id="IPR002921">
    <property type="entry name" value="Fungal_lipase-type"/>
</dbReference>
<dbReference type="GO" id="GO:0006629">
    <property type="term" value="P:lipid metabolic process"/>
    <property type="evidence" value="ECO:0007669"/>
    <property type="project" value="InterPro"/>
</dbReference>
<reference evidence="3 4" key="1">
    <citation type="submission" date="2016-11" db="EMBL/GenBank/DDBJ databases">
        <authorList>
            <person name="Jaros S."/>
            <person name="Januszkiewicz K."/>
            <person name="Wedrychowicz H."/>
        </authorList>
    </citation>
    <scope>NUCLEOTIDE SEQUENCE [LARGE SCALE GENOMIC DNA]</scope>
    <source>
        <strain evidence="3 4">DSM 14809</strain>
    </source>
</reference>
<feature type="signal peptide" evidence="1">
    <location>
        <begin position="1"/>
        <end position="20"/>
    </location>
</feature>
<dbReference type="AlphaFoldDB" id="A0A1M6LHA6"/>
<dbReference type="EMBL" id="FQYQ01000043">
    <property type="protein sequence ID" value="SHJ70566.1"/>
    <property type="molecule type" value="Genomic_DNA"/>
</dbReference>
<accession>A0A1M6LHA6</accession>
<evidence type="ECO:0000259" key="2">
    <source>
        <dbReference type="Pfam" id="PF01764"/>
    </source>
</evidence>
<dbReference type="OrthoDB" id="6450827at2"/>
<dbReference type="RefSeq" id="WP_072919671.1">
    <property type="nucleotide sequence ID" value="NZ_FQYQ01000043.1"/>
</dbReference>
<dbReference type="Gene3D" id="3.40.50.1820">
    <property type="entry name" value="alpha/beta hydrolase"/>
    <property type="match status" value="1"/>
</dbReference>
<dbReference type="STRING" id="185007.SAMN02910350_02825"/>
<gene>
    <name evidence="3" type="ORF">SAMN02745725_03107</name>
</gene>
<feature type="domain" description="Fungal lipase-type" evidence="2">
    <location>
        <begin position="127"/>
        <end position="196"/>
    </location>
</feature>
<feature type="chain" id="PRO_5038664471" evidence="1">
    <location>
        <begin position="21"/>
        <end position="403"/>
    </location>
</feature>